<keyword evidence="4 8" id="KW-0378">Hydrolase</keyword>
<keyword evidence="2 8" id="KW-0645">Protease</keyword>
<evidence type="ECO:0000256" key="4">
    <source>
        <dbReference type="ARBA" id="ARBA00022801"/>
    </source>
</evidence>
<dbReference type="InterPro" id="IPR036590">
    <property type="entry name" value="SRAP-like"/>
</dbReference>
<evidence type="ECO:0000256" key="6">
    <source>
        <dbReference type="ARBA" id="ARBA00023125"/>
    </source>
</evidence>
<protein>
    <recommendedName>
        <fullName evidence="8">Abasic site processing protein</fullName>
        <ecNumber evidence="8">3.4.-.-</ecNumber>
    </recommendedName>
</protein>
<dbReference type="InterPro" id="IPR003738">
    <property type="entry name" value="SRAP"/>
</dbReference>
<dbReference type="RefSeq" id="WP_102374888.1">
    <property type="nucleotide sequence ID" value="NZ_JBBNOP010000003.1"/>
</dbReference>
<feature type="region of interest" description="Disordered" evidence="9">
    <location>
        <begin position="202"/>
        <end position="239"/>
    </location>
</feature>
<dbReference type="PANTHER" id="PTHR13604">
    <property type="entry name" value="DC12-RELATED"/>
    <property type="match status" value="1"/>
</dbReference>
<dbReference type="Pfam" id="PF02586">
    <property type="entry name" value="SRAP"/>
    <property type="match status" value="1"/>
</dbReference>
<evidence type="ECO:0000256" key="2">
    <source>
        <dbReference type="ARBA" id="ARBA00022670"/>
    </source>
</evidence>
<dbReference type="Gene3D" id="3.90.1680.10">
    <property type="entry name" value="SOS response associated peptidase-like"/>
    <property type="match status" value="1"/>
</dbReference>
<dbReference type="PANTHER" id="PTHR13604:SF0">
    <property type="entry name" value="ABASIC SITE PROCESSING PROTEIN HMCES"/>
    <property type="match status" value="1"/>
</dbReference>
<comment type="similarity">
    <text evidence="1 8">Belongs to the SOS response-associated peptidase family.</text>
</comment>
<evidence type="ECO:0000256" key="8">
    <source>
        <dbReference type="RuleBase" id="RU364100"/>
    </source>
</evidence>
<proteinExistence type="inferred from homology"/>
<dbReference type="EMBL" id="JBBNOP010000003">
    <property type="protein sequence ID" value="MEQ3362391.1"/>
    <property type="molecule type" value="Genomic_DNA"/>
</dbReference>
<dbReference type="SUPFAM" id="SSF143081">
    <property type="entry name" value="BB1717-like"/>
    <property type="match status" value="1"/>
</dbReference>
<evidence type="ECO:0000256" key="9">
    <source>
        <dbReference type="SAM" id="MobiDB-lite"/>
    </source>
</evidence>
<keyword evidence="3" id="KW-0227">DNA damage</keyword>
<gene>
    <name evidence="10" type="ORF">AAA083_05310</name>
</gene>
<dbReference type="EC" id="3.4.-.-" evidence="8"/>
<reference evidence="10 11" key="1">
    <citation type="submission" date="2024-04" db="EMBL/GenBank/DDBJ databases">
        <title>Human intestinal bacterial collection.</title>
        <authorList>
            <person name="Pauvert C."/>
            <person name="Hitch T.C.A."/>
            <person name="Clavel T."/>
        </authorList>
    </citation>
    <scope>NUCLEOTIDE SEQUENCE [LARGE SCALE GENOMIC DNA]</scope>
    <source>
        <strain evidence="10 11">CLA-KB-H42</strain>
    </source>
</reference>
<sequence length="239" mass="26719">MCKHFIMVPRNEVELIIRDIEIDNHVNIMPDWPARGADAYPQSIVPLIVSESSGLAVAEKTWGYAVPWKKGVVFNTRSETALGEKGALWRDSLLNRRCVIPAFGFFESHRTEMSFSERTGKPIKRQYRFDGPRSLLFMAGIYQNDRFSLMTTAPNAAVEPVHDRMPVVLLEHELGLWFSPDFQVLFDRTGIELIATSRGIEASGATDAKAEQSARSASQNTILGQSPLWEDGECSSDTA</sequence>
<comment type="caution">
    <text evidence="10">The sequence shown here is derived from an EMBL/GenBank/DDBJ whole genome shotgun (WGS) entry which is preliminary data.</text>
</comment>
<accession>A0ABV1JDH1</accession>
<dbReference type="Proteomes" id="UP001487305">
    <property type="component" value="Unassembled WGS sequence"/>
</dbReference>
<evidence type="ECO:0000256" key="3">
    <source>
        <dbReference type="ARBA" id="ARBA00022763"/>
    </source>
</evidence>
<name>A0ABV1JDH1_9ACTN</name>
<keyword evidence="5" id="KW-0190">Covalent protein-DNA linkage</keyword>
<feature type="compositionally biased region" description="Acidic residues" evidence="9">
    <location>
        <begin position="230"/>
        <end position="239"/>
    </location>
</feature>
<evidence type="ECO:0000256" key="1">
    <source>
        <dbReference type="ARBA" id="ARBA00008136"/>
    </source>
</evidence>
<feature type="compositionally biased region" description="Polar residues" evidence="9">
    <location>
        <begin position="213"/>
        <end position="224"/>
    </location>
</feature>
<organism evidence="10 11">
    <name type="scientific">Raoultibacter massiliensis</name>
    <dbReference type="NCBI Taxonomy" id="1852371"/>
    <lineage>
        <taxon>Bacteria</taxon>
        <taxon>Bacillati</taxon>
        <taxon>Actinomycetota</taxon>
        <taxon>Coriobacteriia</taxon>
        <taxon>Eggerthellales</taxon>
        <taxon>Eggerthellaceae</taxon>
        <taxon>Raoultibacter</taxon>
    </lineage>
</organism>
<evidence type="ECO:0000313" key="10">
    <source>
        <dbReference type="EMBL" id="MEQ3362391.1"/>
    </source>
</evidence>
<evidence type="ECO:0000313" key="11">
    <source>
        <dbReference type="Proteomes" id="UP001487305"/>
    </source>
</evidence>
<evidence type="ECO:0000256" key="5">
    <source>
        <dbReference type="ARBA" id="ARBA00023124"/>
    </source>
</evidence>
<keyword evidence="6" id="KW-0238">DNA-binding</keyword>
<keyword evidence="11" id="KW-1185">Reference proteome</keyword>
<keyword evidence="7" id="KW-0456">Lyase</keyword>
<evidence type="ECO:0000256" key="7">
    <source>
        <dbReference type="ARBA" id="ARBA00023239"/>
    </source>
</evidence>